<evidence type="ECO:0000313" key="3">
    <source>
        <dbReference type="Proteomes" id="UP000298127"/>
    </source>
</evidence>
<dbReference type="Gene3D" id="3.90.1530.10">
    <property type="entry name" value="Conserved hypothetical protein from pyrococcus furiosus pfu- 392566-001, ParB domain"/>
    <property type="match status" value="1"/>
</dbReference>
<dbReference type="InterPro" id="IPR036086">
    <property type="entry name" value="ParB/Sulfiredoxin_sf"/>
</dbReference>
<organism evidence="2 3">
    <name type="scientific">Orlajensenia leifsoniae</name>
    <dbReference type="NCBI Taxonomy" id="2561933"/>
    <lineage>
        <taxon>Bacteria</taxon>
        <taxon>Bacillati</taxon>
        <taxon>Actinomycetota</taxon>
        <taxon>Actinomycetes</taxon>
        <taxon>Micrococcales</taxon>
        <taxon>Microbacteriaceae</taxon>
        <taxon>Orlajensenia</taxon>
    </lineage>
</organism>
<sequence>MRSHVPRSAAAVQSEPSRYEPSCRRELPTWCFPVGAVAGALVSVQRTYSHGELKQILPPEEDGNHGFESGYEGQLYVRRRIPLAHIIDLDRQPYPPEVVVEWARGLRPSTELDAGSIRQLELIAKVRARKPLPPIVVRYWAGAFMLLDGSHRTVAYRALGRKTIEAFVRLEEKPTT</sequence>
<feature type="domain" description="ParB-like N-terminal" evidence="1">
    <location>
        <begin position="121"/>
        <end position="170"/>
    </location>
</feature>
<dbReference type="InterPro" id="IPR003115">
    <property type="entry name" value="ParB_N"/>
</dbReference>
<keyword evidence="3" id="KW-1185">Reference proteome</keyword>
<accession>A0A4Y9QQH8</accession>
<dbReference type="EMBL" id="SPQZ01000009">
    <property type="protein sequence ID" value="TFV94874.1"/>
    <property type="molecule type" value="Genomic_DNA"/>
</dbReference>
<evidence type="ECO:0000259" key="1">
    <source>
        <dbReference type="Pfam" id="PF02195"/>
    </source>
</evidence>
<dbReference type="Proteomes" id="UP000298127">
    <property type="component" value="Unassembled WGS sequence"/>
</dbReference>
<reference evidence="2 3" key="1">
    <citation type="journal article" date="2018" name="J. Microbiol.">
        <title>Leifsonia flava sp. nov., a novel actinobacterium isolated from the rhizosphere of Aquilegia viridiflora.</title>
        <authorList>
            <person name="Cai Y."/>
            <person name="Tao W.Z."/>
            <person name="Ma Y.J."/>
            <person name="Cheng J."/>
            <person name="Zhang M.Y."/>
            <person name="Zhang Y.X."/>
        </authorList>
    </citation>
    <scope>NUCLEOTIDE SEQUENCE [LARGE SCALE GENOMIC DNA]</scope>
    <source>
        <strain evidence="2 3">SYP-B2174</strain>
    </source>
</reference>
<dbReference type="SUPFAM" id="SSF110849">
    <property type="entry name" value="ParB/Sulfiredoxin"/>
    <property type="match status" value="1"/>
</dbReference>
<name>A0A4Y9QQH8_9MICO</name>
<comment type="caution">
    <text evidence="2">The sequence shown here is derived from an EMBL/GenBank/DDBJ whole genome shotgun (WGS) entry which is preliminary data.</text>
</comment>
<evidence type="ECO:0000313" key="2">
    <source>
        <dbReference type="EMBL" id="TFV94874.1"/>
    </source>
</evidence>
<protein>
    <recommendedName>
        <fullName evidence="1">ParB-like N-terminal domain-containing protein</fullName>
    </recommendedName>
</protein>
<dbReference type="AlphaFoldDB" id="A0A4Y9QQH8"/>
<proteinExistence type="predicted"/>
<gene>
    <name evidence="2" type="ORF">E4M00_17115</name>
</gene>
<dbReference type="Pfam" id="PF02195">
    <property type="entry name" value="ParB_N"/>
    <property type="match status" value="1"/>
</dbReference>